<evidence type="ECO:0000256" key="3">
    <source>
        <dbReference type="ARBA" id="ARBA00022801"/>
    </source>
</evidence>
<dbReference type="GO" id="GO:0006284">
    <property type="term" value="P:base-excision repair"/>
    <property type="evidence" value="ECO:0007669"/>
    <property type="project" value="TreeGrafter"/>
</dbReference>
<keyword evidence="12" id="KW-1185">Reference proteome</keyword>
<dbReference type="PROSITE" id="PS51435">
    <property type="entry name" value="AP_NUCLEASE_F1_4"/>
    <property type="match status" value="1"/>
</dbReference>
<dbReference type="AlphaFoldDB" id="A0AA38KIY0"/>
<feature type="domain" description="Endonuclease/exonuclease/phosphatase" evidence="10">
    <location>
        <begin position="21"/>
        <end position="221"/>
    </location>
</feature>
<evidence type="ECO:0000256" key="1">
    <source>
        <dbReference type="ARBA" id="ARBA00007092"/>
    </source>
</evidence>
<evidence type="ECO:0000256" key="2">
    <source>
        <dbReference type="ARBA" id="ARBA00022723"/>
    </source>
</evidence>
<evidence type="ECO:0000256" key="7">
    <source>
        <dbReference type="PIRSR" id="PIRSR604808-3"/>
    </source>
</evidence>
<dbReference type="SUPFAM" id="SSF56219">
    <property type="entry name" value="DNase I-like"/>
    <property type="match status" value="1"/>
</dbReference>
<feature type="site" description="Important for catalytic activity" evidence="7">
    <location>
        <position position="193"/>
    </location>
</feature>
<feature type="active site" description="Proton acceptor" evidence="5">
    <location>
        <position position="221"/>
    </location>
</feature>
<evidence type="ECO:0000259" key="10">
    <source>
        <dbReference type="Pfam" id="PF03372"/>
    </source>
</evidence>
<comment type="similarity">
    <text evidence="1 8">Belongs to the DNA repair enzymes AP/ExoA family.</text>
</comment>
<reference evidence="11 12" key="1">
    <citation type="journal article" date="2021" name="Nat. Plants">
        <title>The Taxus genome provides insights into paclitaxel biosynthesis.</title>
        <authorList>
            <person name="Xiong X."/>
            <person name="Gou J."/>
            <person name="Liao Q."/>
            <person name="Li Y."/>
            <person name="Zhou Q."/>
            <person name="Bi G."/>
            <person name="Li C."/>
            <person name="Du R."/>
            <person name="Wang X."/>
            <person name="Sun T."/>
            <person name="Guo L."/>
            <person name="Liang H."/>
            <person name="Lu P."/>
            <person name="Wu Y."/>
            <person name="Zhang Z."/>
            <person name="Ro D.K."/>
            <person name="Shang Y."/>
            <person name="Huang S."/>
            <person name="Yan J."/>
        </authorList>
    </citation>
    <scope>NUCLEOTIDE SEQUENCE [LARGE SCALE GENOMIC DNA]</scope>
    <source>
        <strain evidence="11">Ta-2019</strain>
    </source>
</reference>
<feature type="active site" evidence="5">
    <location>
        <position position="81"/>
    </location>
</feature>
<feature type="region of interest" description="Disordered" evidence="9">
    <location>
        <begin position="438"/>
        <end position="471"/>
    </location>
</feature>
<dbReference type="GO" id="GO:0008311">
    <property type="term" value="F:double-stranded DNA 3'-5' DNA exonuclease activity"/>
    <property type="evidence" value="ECO:0007669"/>
    <property type="project" value="TreeGrafter"/>
</dbReference>
<dbReference type="Proteomes" id="UP000824469">
    <property type="component" value="Unassembled WGS sequence"/>
</dbReference>
<dbReference type="NCBIfam" id="TIGR00633">
    <property type="entry name" value="xth"/>
    <property type="match status" value="1"/>
</dbReference>
<evidence type="ECO:0000256" key="4">
    <source>
        <dbReference type="ARBA" id="ARBA00022842"/>
    </source>
</evidence>
<name>A0AA38KIY0_TAXCH</name>
<dbReference type="GO" id="GO:0005634">
    <property type="term" value="C:nucleus"/>
    <property type="evidence" value="ECO:0007669"/>
    <property type="project" value="TreeGrafter"/>
</dbReference>
<evidence type="ECO:0000313" key="12">
    <source>
        <dbReference type="Proteomes" id="UP000824469"/>
    </source>
</evidence>
<feature type="active site" description="Proton donor/acceptor" evidence="5">
    <location>
        <position position="124"/>
    </location>
</feature>
<feature type="non-terminal residue" evidence="11">
    <location>
        <position position="471"/>
    </location>
</feature>
<protein>
    <recommendedName>
        <fullName evidence="8">DNA-(apurinic or apyrimidinic site) endonuclease</fullName>
        <ecNumber evidence="8">3.1.-.-</ecNumber>
    </recommendedName>
</protein>
<dbReference type="PANTHER" id="PTHR22748:SF20">
    <property type="entry name" value="DNA-(APURINIC OR APYRIMIDINIC SITE) ENDONUCLEASE"/>
    <property type="match status" value="1"/>
</dbReference>
<feature type="binding site" evidence="6">
    <location>
        <position position="221"/>
    </location>
    <ligand>
        <name>Mg(2+)</name>
        <dbReference type="ChEBI" id="CHEBI:18420"/>
        <label>1</label>
    </ligand>
</feature>
<dbReference type="Gene3D" id="3.60.10.10">
    <property type="entry name" value="Endonuclease/exonuclease/phosphatase"/>
    <property type="match status" value="1"/>
</dbReference>
<dbReference type="GO" id="GO:0008081">
    <property type="term" value="F:phosphoric diester hydrolase activity"/>
    <property type="evidence" value="ECO:0007669"/>
    <property type="project" value="TreeGrafter"/>
</dbReference>
<feature type="binding site" evidence="6">
    <location>
        <position position="126"/>
    </location>
    <ligand>
        <name>Mg(2+)</name>
        <dbReference type="ChEBI" id="CHEBI:18420"/>
        <label>1</label>
    </ligand>
</feature>
<evidence type="ECO:0000256" key="8">
    <source>
        <dbReference type="RuleBase" id="RU362131"/>
    </source>
</evidence>
<evidence type="ECO:0000256" key="6">
    <source>
        <dbReference type="PIRSR" id="PIRSR604808-2"/>
    </source>
</evidence>
<dbReference type="OMA" id="ANCEMNA"/>
<dbReference type="PANTHER" id="PTHR22748">
    <property type="entry name" value="AP ENDONUCLEASE"/>
    <property type="match status" value="1"/>
</dbReference>
<sequence length="471" mass="53338">MQEEKLEKWMACVPGYESFWAFCSVKKGYSGVVTYVKENFSPLDAKADFLGDLDSDSDDDLCKEGRLMETDHGSFVLINVYVPNAGEPPDSRPRLNFKLRFLKALKHRCEDLVNSGKEIVVLGDFNIAHRAIDVFKDWNIHDVYSPEEISWIDEFFKEYVDLFRYFHPDARDVFSVWDAKSEARIHNEGLRIDYAACSKGFLDQVVDVEIVKMVPKSWSDHAAIVLTLKELPALPVHPIPALSSRSMKKFKEDPRQKKLTALFSGRSLKSMLSHQIKVASDENQDCLSFKRTDSTWKRDIDLGQGHSECSNELSNKSIKDNLDVNNEKQRHPDRSNDSELLEIFDKMDKMGSQLTHDLSQTTTFLDADAVSISGNENNQLIESQEVISDSMPASLDCTDPSLTGQANCEMNAKLNRLDGASFSTETNVPKNKLRDTLASTQQKSKCTKKRKPELLLSGHSGKQKGLKSYFK</sequence>
<organism evidence="11 12">
    <name type="scientific">Taxus chinensis</name>
    <name type="common">Chinese yew</name>
    <name type="synonym">Taxus wallichiana var. chinensis</name>
    <dbReference type="NCBI Taxonomy" id="29808"/>
    <lineage>
        <taxon>Eukaryota</taxon>
        <taxon>Viridiplantae</taxon>
        <taxon>Streptophyta</taxon>
        <taxon>Embryophyta</taxon>
        <taxon>Tracheophyta</taxon>
        <taxon>Spermatophyta</taxon>
        <taxon>Pinopsida</taxon>
        <taxon>Pinidae</taxon>
        <taxon>Conifers II</taxon>
        <taxon>Cupressales</taxon>
        <taxon>Taxaceae</taxon>
        <taxon>Taxus</taxon>
    </lineage>
</organism>
<feature type="binding site" evidence="6">
    <location>
        <position position="220"/>
    </location>
    <ligand>
        <name>Mg(2+)</name>
        <dbReference type="ChEBI" id="CHEBI:18420"/>
        <label>1</label>
    </ligand>
</feature>
<feature type="site" description="Transition state stabilizer" evidence="7">
    <location>
        <position position="126"/>
    </location>
</feature>
<dbReference type="InterPro" id="IPR004808">
    <property type="entry name" value="AP_endonuc_1"/>
</dbReference>
<dbReference type="InterPro" id="IPR036691">
    <property type="entry name" value="Endo/exonu/phosph_ase_sf"/>
</dbReference>
<dbReference type="EC" id="3.1.-.-" evidence="8"/>
<dbReference type="GO" id="GO:0003906">
    <property type="term" value="F:DNA-(apurinic or apyrimidinic site) endonuclease activity"/>
    <property type="evidence" value="ECO:0007669"/>
    <property type="project" value="TreeGrafter"/>
</dbReference>
<accession>A0AA38KIY0</accession>
<gene>
    <name evidence="11" type="ORF">KI387_035129</name>
</gene>
<dbReference type="EMBL" id="JAHRHJ020000007">
    <property type="protein sequence ID" value="KAH9307218.1"/>
    <property type="molecule type" value="Genomic_DNA"/>
</dbReference>
<comment type="caution">
    <text evidence="11">The sequence shown here is derived from an EMBL/GenBank/DDBJ whole genome shotgun (WGS) entry which is preliminary data.</text>
</comment>
<evidence type="ECO:0000256" key="5">
    <source>
        <dbReference type="PIRSR" id="PIRSR604808-1"/>
    </source>
</evidence>
<dbReference type="GO" id="GO:0046872">
    <property type="term" value="F:metal ion binding"/>
    <property type="evidence" value="ECO:0007669"/>
    <property type="project" value="UniProtKB-KW"/>
</dbReference>
<evidence type="ECO:0000256" key="9">
    <source>
        <dbReference type="SAM" id="MobiDB-lite"/>
    </source>
</evidence>
<keyword evidence="2 6" id="KW-0479">Metal-binding</keyword>
<proteinExistence type="inferred from homology"/>
<keyword evidence="4 6" id="KW-0460">Magnesium</keyword>
<keyword evidence="8" id="KW-0234">DNA repair</keyword>
<comment type="cofactor">
    <cofactor evidence="6 8">
        <name>Mg(2+)</name>
        <dbReference type="ChEBI" id="CHEBI:18420"/>
    </cofactor>
    <cofactor evidence="6 8">
        <name>Mn(2+)</name>
        <dbReference type="ChEBI" id="CHEBI:29035"/>
    </cofactor>
    <text evidence="6 8">Probably binds two magnesium or manganese ions per subunit.</text>
</comment>
<evidence type="ECO:0000313" key="11">
    <source>
        <dbReference type="EMBL" id="KAH9307218.1"/>
    </source>
</evidence>
<feature type="site" description="Interaction with DNA substrate" evidence="7">
    <location>
        <position position="221"/>
    </location>
</feature>
<dbReference type="InterPro" id="IPR005135">
    <property type="entry name" value="Endo/exonuclease/phosphatase"/>
</dbReference>
<keyword evidence="3" id="KW-0378">Hydrolase</keyword>
<feature type="compositionally biased region" description="Basic residues" evidence="9">
    <location>
        <begin position="461"/>
        <end position="471"/>
    </location>
</feature>
<dbReference type="Pfam" id="PF03372">
    <property type="entry name" value="Exo_endo_phos"/>
    <property type="match status" value="1"/>
</dbReference>
<keyword evidence="6" id="KW-0464">Manganese</keyword>
<feature type="binding site" evidence="6">
    <location>
        <position position="124"/>
    </location>
    <ligand>
        <name>Mg(2+)</name>
        <dbReference type="ChEBI" id="CHEBI:18420"/>
        <label>1</label>
    </ligand>
</feature>
<keyword evidence="8" id="KW-0227">DNA damage</keyword>